<dbReference type="InterPro" id="IPR002401">
    <property type="entry name" value="Cyt_P450_E_grp-I"/>
</dbReference>
<keyword evidence="4" id="KW-0560">Oxidoreductase</keyword>
<dbReference type="Gene3D" id="1.10.630.10">
    <property type="entry name" value="Cytochrome P450"/>
    <property type="match status" value="1"/>
</dbReference>
<proteinExistence type="inferred from homology"/>
<dbReference type="InterPro" id="IPR036396">
    <property type="entry name" value="Cyt_P450_sf"/>
</dbReference>
<reference evidence="5 6" key="1">
    <citation type="submission" date="2020-08" db="EMBL/GenBank/DDBJ databases">
        <title>Sequencing the genomes of 1000 actinobacteria strains.</title>
        <authorList>
            <person name="Klenk H.-P."/>
        </authorList>
    </citation>
    <scope>NUCLEOTIDE SEQUENCE [LARGE SCALE GENOMIC DNA]</scope>
    <source>
        <strain evidence="5 6">DSM 43582</strain>
    </source>
</reference>
<name>A0A7W9PGF6_9NOCA</name>
<evidence type="ECO:0000256" key="3">
    <source>
        <dbReference type="PIRSR" id="PIRSR602401-1"/>
    </source>
</evidence>
<accession>A0A7W9PGF6</accession>
<dbReference type="InterPro" id="IPR017972">
    <property type="entry name" value="Cyt_P450_CS"/>
</dbReference>
<evidence type="ECO:0000256" key="2">
    <source>
        <dbReference type="ARBA" id="ARBA00010617"/>
    </source>
</evidence>
<comment type="caution">
    <text evidence="5">The sequence shown here is derived from an EMBL/GenBank/DDBJ whole genome shotgun (WGS) entry which is preliminary data.</text>
</comment>
<dbReference type="Pfam" id="PF00067">
    <property type="entry name" value="p450"/>
    <property type="match status" value="1"/>
</dbReference>
<dbReference type="PRINTS" id="PR00385">
    <property type="entry name" value="P450"/>
</dbReference>
<dbReference type="AlphaFoldDB" id="A0A7W9PGF6"/>
<comment type="similarity">
    <text evidence="2 4">Belongs to the cytochrome P450 family.</text>
</comment>
<dbReference type="PRINTS" id="PR00463">
    <property type="entry name" value="EP450I"/>
</dbReference>
<dbReference type="RefSeq" id="WP_040749047.1">
    <property type="nucleotide sequence ID" value="NZ_JACHIT010000002.1"/>
</dbReference>
<organism evidence="5 6">
    <name type="scientific">Nocardia transvalensis</name>
    <dbReference type="NCBI Taxonomy" id="37333"/>
    <lineage>
        <taxon>Bacteria</taxon>
        <taxon>Bacillati</taxon>
        <taxon>Actinomycetota</taxon>
        <taxon>Actinomycetes</taxon>
        <taxon>Mycobacteriales</taxon>
        <taxon>Nocardiaceae</taxon>
        <taxon>Nocardia</taxon>
    </lineage>
</organism>
<dbReference type="GO" id="GO:0016705">
    <property type="term" value="F:oxidoreductase activity, acting on paired donors, with incorporation or reduction of molecular oxygen"/>
    <property type="evidence" value="ECO:0007669"/>
    <property type="project" value="InterPro"/>
</dbReference>
<gene>
    <name evidence="5" type="ORF">BJY24_004579</name>
</gene>
<keyword evidence="3 4" id="KW-0479">Metal-binding</keyword>
<dbReference type="GO" id="GO:0004497">
    <property type="term" value="F:monooxygenase activity"/>
    <property type="evidence" value="ECO:0007669"/>
    <property type="project" value="UniProtKB-KW"/>
</dbReference>
<keyword evidence="6" id="KW-1185">Reference proteome</keyword>
<feature type="binding site" description="axial binding residue" evidence="3">
    <location>
        <position position="387"/>
    </location>
    <ligand>
        <name>heme</name>
        <dbReference type="ChEBI" id="CHEBI:30413"/>
    </ligand>
    <ligandPart>
        <name>Fe</name>
        <dbReference type="ChEBI" id="CHEBI:18248"/>
    </ligandPart>
</feature>
<protein>
    <submittedName>
        <fullName evidence="5">Cytochrome P450</fullName>
    </submittedName>
</protein>
<dbReference type="GO" id="GO:0005506">
    <property type="term" value="F:iron ion binding"/>
    <property type="evidence" value="ECO:0007669"/>
    <property type="project" value="InterPro"/>
</dbReference>
<keyword evidence="4" id="KW-0503">Monooxygenase</keyword>
<sequence>MSGRDRAPGPKLPIDIRRYRRDAADIALDLHRRYGDIVRYRVGPQLVHSVAAPELIGEILHDRDSYRRGKVYRGFDLFLGDGMLTADGENWRVRRRAGQPHFHAGRLHAAIPALTAAVHALLDRWQARATAGEPIDLVPEVMRLTFDAVGRALFGVEFGDRAGQVVSVGPAVLSAIFPGSPEQLLPGWLPTPVRRRLRTAQRVFDSAAADLLEHAPPAGGLLAELLAARRRDTGTALTRAQIAEELRTYLWTGYETTGCGLAWTLFEIARHPGVQERLRAELGTVLAGRAPGADDLPDLRYLRQVIAEALRLHPPIPCFPREPVRAIRIGGYLIPARSTVFVVSHVVHRDPRYWPDPDVFDPDRFAPEGPKALPYTYFPFGGGRRRCIGAPLAELELMVAVALIAQRFRLVAEPEQTVREHFLVSLRPQPGVLLGLRA</sequence>
<dbReference type="InterPro" id="IPR001128">
    <property type="entry name" value="Cyt_P450"/>
</dbReference>
<dbReference type="PANTHER" id="PTHR24305">
    <property type="entry name" value="CYTOCHROME P450"/>
    <property type="match status" value="1"/>
</dbReference>
<dbReference type="GO" id="GO:0020037">
    <property type="term" value="F:heme binding"/>
    <property type="evidence" value="ECO:0007669"/>
    <property type="project" value="InterPro"/>
</dbReference>
<evidence type="ECO:0000256" key="1">
    <source>
        <dbReference type="ARBA" id="ARBA00001971"/>
    </source>
</evidence>
<dbReference type="EMBL" id="JACHIT010000002">
    <property type="protein sequence ID" value="MBB5915667.1"/>
    <property type="molecule type" value="Genomic_DNA"/>
</dbReference>
<evidence type="ECO:0000313" key="6">
    <source>
        <dbReference type="Proteomes" id="UP000540412"/>
    </source>
</evidence>
<evidence type="ECO:0000256" key="4">
    <source>
        <dbReference type="RuleBase" id="RU000461"/>
    </source>
</evidence>
<dbReference type="PANTHER" id="PTHR24305:SF166">
    <property type="entry name" value="CYTOCHROME P450 12A4, MITOCHONDRIAL-RELATED"/>
    <property type="match status" value="1"/>
</dbReference>
<dbReference type="InterPro" id="IPR050121">
    <property type="entry name" value="Cytochrome_P450_monoxygenase"/>
</dbReference>
<dbReference type="SUPFAM" id="SSF48264">
    <property type="entry name" value="Cytochrome P450"/>
    <property type="match status" value="1"/>
</dbReference>
<dbReference type="PROSITE" id="PS00086">
    <property type="entry name" value="CYTOCHROME_P450"/>
    <property type="match status" value="1"/>
</dbReference>
<evidence type="ECO:0000313" key="5">
    <source>
        <dbReference type="EMBL" id="MBB5915667.1"/>
    </source>
</evidence>
<dbReference type="Proteomes" id="UP000540412">
    <property type="component" value="Unassembled WGS sequence"/>
</dbReference>
<keyword evidence="3 4" id="KW-0408">Iron</keyword>
<comment type="cofactor">
    <cofactor evidence="1 3">
        <name>heme</name>
        <dbReference type="ChEBI" id="CHEBI:30413"/>
    </cofactor>
</comment>
<keyword evidence="3 4" id="KW-0349">Heme</keyword>